<evidence type="ECO:0000259" key="7">
    <source>
        <dbReference type="PROSITE" id="PS51471"/>
    </source>
</evidence>
<evidence type="ECO:0000313" key="8">
    <source>
        <dbReference type="EMBL" id="KAF5711141.1"/>
    </source>
</evidence>
<dbReference type="InterPro" id="IPR044861">
    <property type="entry name" value="IPNS-like_FE2OG_OXY"/>
</dbReference>
<dbReference type="AlphaFoldDB" id="A0A8H5YGV2"/>
<dbReference type="SUPFAM" id="SSF51197">
    <property type="entry name" value="Clavaminate synthase-like"/>
    <property type="match status" value="1"/>
</dbReference>
<feature type="binding site" evidence="5">
    <location>
        <position position="808"/>
    </location>
    <ligand>
        <name>Mn(2+)</name>
        <dbReference type="ChEBI" id="CHEBI:29035"/>
    </ligand>
</feature>
<dbReference type="EC" id="2.5.1.54" evidence="6"/>
<dbReference type="PANTHER" id="PTHR21337:SF0">
    <property type="entry name" value="PHOSPHO-2-DEHYDRO-3-DEOXYHEPTONATE ALDOLASE"/>
    <property type="match status" value="1"/>
</dbReference>
<dbReference type="Gene3D" id="2.60.120.330">
    <property type="entry name" value="B-lactam Antibiotic, Isopenicillin N Synthase, Chain"/>
    <property type="match status" value="1"/>
</dbReference>
<dbReference type="Gene3D" id="3.20.20.70">
    <property type="entry name" value="Aldolase class I"/>
    <property type="match status" value="1"/>
</dbReference>
<evidence type="ECO:0000256" key="1">
    <source>
        <dbReference type="ARBA" id="ARBA00004688"/>
    </source>
</evidence>
<comment type="similarity">
    <text evidence="2 6">Belongs to the class-II DAHP synthase family.</text>
</comment>
<dbReference type="EMBL" id="JAAOAN010000316">
    <property type="protein sequence ID" value="KAF5711141.1"/>
    <property type="molecule type" value="Genomic_DNA"/>
</dbReference>
<keyword evidence="3 6" id="KW-0808">Transferase</keyword>
<dbReference type="GO" id="GO:0003849">
    <property type="term" value="F:3-deoxy-7-phosphoheptulonate synthase activity"/>
    <property type="evidence" value="ECO:0007669"/>
    <property type="project" value="UniProtKB-EC"/>
</dbReference>
<dbReference type="GO" id="GO:0009423">
    <property type="term" value="P:chorismate biosynthetic process"/>
    <property type="evidence" value="ECO:0007669"/>
    <property type="project" value="UniProtKB-UniPathway"/>
</dbReference>
<dbReference type="GO" id="GO:0008652">
    <property type="term" value="P:amino acid biosynthetic process"/>
    <property type="evidence" value="ECO:0007669"/>
    <property type="project" value="UniProtKB-KW"/>
</dbReference>
<organism evidence="8 9">
    <name type="scientific">Fusarium mundagurra</name>
    <dbReference type="NCBI Taxonomy" id="1567541"/>
    <lineage>
        <taxon>Eukaryota</taxon>
        <taxon>Fungi</taxon>
        <taxon>Dikarya</taxon>
        <taxon>Ascomycota</taxon>
        <taxon>Pezizomycotina</taxon>
        <taxon>Sordariomycetes</taxon>
        <taxon>Hypocreomycetidae</taxon>
        <taxon>Hypocreales</taxon>
        <taxon>Nectriaceae</taxon>
        <taxon>Fusarium</taxon>
        <taxon>Fusarium fujikuroi species complex</taxon>
    </lineage>
</organism>
<dbReference type="Pfam" id="PF03171">
    <property type="entry name" value="2OG-FeII_Oxy"/>
    <property type="match status" value="1"/>
</dbReference>
<keyword evidence="9" id="KW-1185">Reference proteome</keyword>
<protein>
    <recommendedName>
        <fullName evidence="6">Phospho-2-dehydro-3-deoxyheptonate aldolase</fullName>
        <ecNumber evidence="6">2.5.1.54</ecNumber>
    </recommendedName>
</protein>
<dbReference type="InterPro" id="IPR013785">
    <property type="entry name" value="Aldolase_TIM"/>
</dbReference>
<evidence type="ECO:0000256" key="4">
    <source>
        <dbReference type="ARBA" id="ARBA00047508"/>
    </source>
</evidence>
<feature type="binding site" evidence="5">
    <location>
        <position position="704"/>
    </location>
    <ligand>
        <name>phosphoenolpyruvate</name>
        <dbReference type="ChEBI" id="CHEBI:58702"/>
    </ligand>
</feature>
<feature type="binding site" evidence="5">
    <location>
        <position position="778"/>
    </location>
    <ligand>
        <name>Mn(2+)</name>
        <dbReference type="ChEBI" id="CHEBI:29035"/>
    </ligand>
</feature>
<dbReference type="InterPro" id="IPR005123">
    <property type="entry name" value="Oxoglu/Fe-dep_dioxygenase_dom"/>
</dbReference>
<proteinExistence type="inferred from homology"/>
<sequence length="831" mass="92786">MASKETASLPVIDFAKIIGPSISRTPEVLEDSIKEKQKLFDAFVNVGFVYLANHSIPDFARENLFSHAKKFFALPVSEKAKVETGESKGFHGWFSPARTSGDSRHSDLKEAFDVGKENDPTRPNQWPENWPEFRDDMNFFFEKCHEVHLVLLRVLAEQIGVEGDFFEPHVDEKDHFFRVIYYPETTRAAFKDRSRASAHTDYGTLTLLFNDESGGLQVRRVDGKYIDAPPIPGCAIINVGDLLSRWFNDILISTEHRVVEPVPKPDADGNIPDIIPARYSIAWFGHPNRDALVEPIKACCTASNPQKYGAVYAGKHVVEKLAYLHKNGQNTTTWTDDMQRETSEAVANAPLLQAAAYLAKCHGQMQGSPLSAAIDRSRSRVYARKILGRLHLGRDAFVYFFGTYNFRIPAGYRNRKSAASTLVKEITANSNEAFHWTPDSWRSKYAAQAVEYNDPDALENVCSSLKQLPPLVSRLEIEQARVRFYHVALGRGFIIQGGDCAESFHDIQHDIIHRKVDLLHQQSQVLEDAIGKPVIPLGRIAGQYAKPRSNPLEVLPSGEKVHAFRGHIINSEGLEDRKPDPKRLMLGYFYAAATQNSIRHVTGLANSVPGKAFNKCHLYTSHEALHLPYESALTHESYNLSATSIWLGERTRQLDGAHVEYARGLRNPIGVKIGPTATAADVIALLDTLAPNTAQYGKVTIITRMGRYKVRQVLPTIIRAVQLSGHLPIWMCDPCHGNTFTTSEGIKTRKVEDLLAELEGTFTVHRSLESHLGGIHLEQTGDDVTECLGGPSCENEGDLKSCYESLCDPRLSGEQAMDLVQRFAEFVKNFG</sequence>
<feature type="binding site" evidence="5">
    <location>
        <begin position="649"/>
        <end position="650"/>
    </location>
    <ligand>
        <name>phosphoenolpyruvate</name>
        <dbReference type="ChEBI" id="CHEBI:58702"/>
    </ligand>
</feature>
<keyword evidence="5" id="KW-0170">Cobalt</keyword>
<feature type="domain" description="Fe2OG dioxygenase" evidence="7">
    <location>
        <begin position="172"/>
        <end position="287"/>
    </location>
</feature>
<feature type="binding site" evidence="5">
    <location>
        <position position="736"/>
    </location>
    <ligand>
        <name>Mn(2+)</name>
        <dbReference type="ChEBI" id="CHEBI:29035"/>
    </ligand>
</feature>
<dbReference type="PANTHER" id="PTHR21337">
    <property type="entry name" value="PHOSPHO-2-DEHYDRO-3-DEOXYHEPTONATE ALDOLASE 1, 2"/>
    <property type="match status" value="1"/>
</dbReference>
<evidence type="ECO:0000256" key="5">
    <source>
        <dbReference type="PIRSR" id="PIRSR602480-1"/>
    </source>
</evidence>
<feature type="binding site" evidence="5">
    <location>
        <position position="500"/>
    </location>
    <ligand>
        <name>Mn(2+)</name>
        <dbReference type="ChEBI" id="CHEBI:29035"/>
    </ligand>
</feature>
<keyword evidence="5" id="KW-0464">Manganese</keyword>
<dbReference type="InterPro" id="IPR002480">
    <property type="entry name" value="DAHP_synth_2"/>
</dbReference>
<dbReference type="InterPro" id="IPR026992">
    <property type="entry name" value="DIOX_N"/>
</dbReference>
<comment type="cofactor">
    <cofactor evidence="5">
        <name>Mn(2+)</name>
        <dbReference type="ChEBI" id="CHEBI:29035"/>
    </cofactor>
    <cofactor evidence="5">
        <name>Co(2+)</name>
        <dbReference type="ChEBI" id="CHEBI:48828"/>
    </cofactor>
    <cofactor evidence="5">
        <name>Cd(2+)</name>
        <dbReference type="ChEBI" id="CHEBI:48775"/>
    </cofactor>
    <text evidence="5">Binds 1 divalent cation per subunit. The enzyme is active with manganese, cobalt or cadmium ions.</text>
</comment>
<evidence type="ECO:0000256" key="6">
    <source>
        <dbReference type="RuleBase" id="RU363071"/>
    </source>
</evidence>
<comment type="pathway">
    <text evidence="1 6">Metabolic intermediate biosynthesis; chorismate biosynthesis; chorismate from D-erythrose 4-phosphate and phosphoenolpyruvate: step 1/7.</text>
</comment>
<comment type="caution">
    <text evidence="8">The sequence shown here is derived from an EMBL/GenBank/DDBJ whole genome shotgun (WGS) entry which is preliminary data.</text>
</comment>
<dbReference type="Pfam" id="PF01474">
    <property type="entry name" value="DAHP_synth_2"/>
    <property type="match status" value="2"/>
</dbReference>
<dbReference type="GO" id="GO:0009073">
    <property type="term" value="P:aromatic amino acid family biosynthetic process"/>
    <property type="evidence" value="ECO:0007669"/>
    <property type="project" value="UniProtKB-KW"/>
</dbReference>
<feature type="binding site" evidence="5">
    <location>
        <position position="539"/>
    </location>
    <ligand>
        <name>phosphoenolpyruvate</name>
        <dbReference type="ChEBI" id="CHEBI:58702"/>
    </ligand>
</feature>
<evidence type="ECO:0000313" key="9">
    <source>
        <dbReference type="Proteomes" id="UP000544331"/>
    </source>
</evidence>
<dbReference type="InterPro" id="IPR027443">
    <property type="entry name" value="IPNS-like_sf"/>
</dbReference>
<dbReference type="Pfam" id="PF14226">
    <property type="entry name" value="DIOX_N"/>
    <property type="match status" value="1"/>
</dbReference>
<dbReference type="SUPFAM" id="SSF51569">
    <property type="entry name" value="Aldolase"/>
    <property type="match status" value="1"/>
</dbReference>
<keyword evidence="6" id="KW-0057">Aromatic amino acid biosynthesis</keyword>
<dbReference type="Proteomes" id="UP000544331">
    <property type="component" value="Unassembled WGS sequence"/>
</dbReference>
<reference evidence="8 9" key="1">
    <citation type="submission" date="2020-05" db="EMBL/GenBank/DDBJ databases">
        <title>Identification and distribution of gene clusters putatively required for synthesis of sphingolipid metabolism inhibitors in phylogenetically diverse species of the filamentous fungus Fusarium.</title>
        <authorList>
            <person name="Kim H.-S."/>
            <person name="Busman M."/>
            <person name="Brown D.W."/>
            <person name="Divon H."/>
            <person name="Uhlig S."/>
            <person name="Proctor R.H."/>
        </authorList>
    </citation>
    <scope>NUCLEOTIDE SEQUENCE [LARGE SCALE GENOMIC DNA]</scope>
    <source>
        <strain evidence="8 9">NRRL 66235</strain>
    </source>
</reference>
<keyword evidence="6" id="KW-0028">Amino-acid biosynthesis</keyword>
<evidence type="ECO:0000256" key="3">
    <source>
        <dbReference type="ARBA" id="ARBA00022679"/>
    </source>
</evidence>
<name>A0A8H5YGV2_9HYPO</name>
<gene>
    <name evidence="8" type="ORF">FMUND_9145</name>
</gene>
<accession>A0A8H5YGV2</accession>
<keyword evidence="5" id="KW-0104">Cadmium</keyword>
<feature type="binding site" evidence="5">
    <location>
        <position position="672"/>
    </location>
    <ligand>
        <name>phosphoenolpyruvate</name>
        <dbReference type="ChEBI" id="CHEBI:58702"/>
    </ligand>
</feature>
<dbReference type="UniPathway" id="UPA00053">
    <property type="reaction ID" value="UER00084"/>
</dbReference>
<dbReference type="PROSITE" id="PS51471">
    <property type="entry name" value="FE2OG_OXY"/>
    <property type="match status" value="1"/>
</dbReference>
<dbReference type="OrthoDB" id="2338at2759"/>
<comment type="catalytic activity">
    <reaction evidence="4 6">
        <text>D-erythrose 4-phosphate + phosphoenolpyruvate + H2O = 7-phospho-2-dehydro-3-deoxy-D-arabino-heptonate + phosphate</text>
        <dbReference type="Rhea" id="RHEA:14717"/>
        <dbReference type="ChEBI" id="CHEBI:15377"/>
        <dbReference type="ChEBI" id="CHEBI:16897"/>
        <dbReference type="ChEBI" id="CHEBI:43474"/>
        <dbReference type="ChEBI" id="CHEBI:58394"/>
        <dbReference type="ChEBI" id="CHEBI:58702"/>
        <dbReference type="EC" id="2.5.1.54"/>
    </reaction>
</comment>
<evidence type="ECO:0000256" key="2">
    <source>
        <dbReference type="ARBA" id="ARBA00008911"/>
    </source>
</evidence>